<gene>
    <name evidence="1" type="ORF">Cfor_05448</name>
</gene>
<dbReference type="OrthoDB" id="10017160at2759"/>
<organism evidence="1 2">
    <name type="scientific">Coptotermes formosanus</name>
    <name type="common">Formosan subterranean termite</name>
    <dbReference type="NCBI Taxonomy" id="36987"/>
    <lineage>
        <taxon>Eukaryota</taxon>
        <taxon>Metazoa</taxon>
        <taxon>Ecdysozoa</taxon>
        <taxon>Arthropoda</taxon>
        <taxon>Hexapoda</taxon>
        <taxon>Insecta</taxon>
        <taxon>Pterygota</taxon>
        <taxon>Neoptera</taxon>
        <taxon>Polyneoptera</taxon>
        <taxon>Dictyoptera</taxon>
        <taxon>Blattodea</taxon>
        <taxon>Blattoidea</taxon>
        <taxon>Termitoidae</taxon>
        <taxon>Rhinotermitidae</taxon>
        <taxon>Coptotermes</taxon>
    </lineage>
</organism>
<accession>A0A6L2PWS0</accession>
<sequence>MDGKVRAEDQVTVCCGLFLVPKLKSTLKGRRFQTVEEIKGNSLQDLHAIPRNTFQDAFRNWKKR</sequence>
<dbReference type="Proteomes" id="UP000502823">
    <property type="component" value="Unassembled WGS sequence"/>
</dbReference>
<name>A0A6L2PWS0_COPFO</name>
<comment type="caution">
    <text evidence="1">The sequence shown here is derived from an EMBL/GenBank/DDBJ whole genome shotgun (WGS) entry which is preliminary data.</text>
</comment>
<dbReference type="EMBL" id="BLKM01012573">
    <property type="protein sequence ID" value="GFG37073.1"/>
    <property type="molecule type" value="Genomic_DNA"/>
</dbReference>
<dbReference type="InParanoid" id="A0A6L2PWS0"/>
<evidence type="ECO:0000313" key="2">
    <source>
        <dbReference type="Proteomes" id="UP000502823"/>
    </source>
</evidence>
<keyword evidence="2" id="KW-1185">Reference proteome</keyword>
<proteinExistence type="predicted"/>
<protein>
    <submittedName>
        <fullName evidence="1">Uncharacterized protein</fullName>
    </submittedName>
</protein>
<reference evidence="2" key="1">
    <citation type="submission" date="2020-01" db="EMBL/GenBank/DDBJ databases">
        <title>Draft genome sequence of the Termite Coptotermes fromosanus.</title>
        <authorList>
            <person name="Itakura S."/>
            <person name="Yosikawa Y."/>
            <person name="Umezawa K."/>
        </authorList>
    </citation>
    <scope>NUCLEOTIDE SEQUENCE [LARGE SCALE GENOMIC DNA]</scope>
</reference>
<evidence type="ECO:0000313" key="1">
    <source>
        <dbReference type="EMBL" id="GFG37073.1"/>
    </source>
</evidence>
<dbReference type="AlphaFoldDB" id="A0A6L2PWS0"/>